<dbReference type="Gene3D" id="3.40.640.10">
    <property type="entry name" value="Type I PLP-dependent aspartate aminotransferase-like (Major domain)"/>
    <property type="match status" value="1"/>
</dbReference>
<evidence type="ECO:0000259" key="2">
    <source>
        <dbReference type="Pfam" id="PF00266"/>
    </source>
</evidence>
<evidence type="ECO:0000313" key="4">
    <source>
        <dbReference type="Proteomes" id="UP001147695"/>
    </source>
</evidence>
<dbReference type="InterPro" id="IPR015421">
    <property type="entry name" value="PyrdxlP-dep_Trfase_major"/>
</dbReference>
<dbReference type="PANTHER" id="PTHR43586">
    <property type="entry name" value="CYSTEINE DESULFURASE"/>
    <property type="match status" value="1"/>
</dbReference>
<sequence>MAPAVSHSVLPASKKLAFTDNYFGPPKSNDISEFRALVPTVTKEDVHYLNASFQPPMNLRVRDAIEEFLDQATGAPHPKPGWQATAREAQELLSSYLHVPIDSLVFTRDTTEGLNLFQRSIPFESGANVVLLDSEHPNHVYGWLGLVSQGLEVRMVETNGSTFANADTFTSYVDEKTIAIGLSSIMFHSGQLNDVQDICNTFRQKGVHVLVDLTQHVGVAPLNLTEWDVSAAAFGCHKGLGCPSGLGALYINPNVLPELKPTPPIVGAGAIANLPSTLLANPDVEYHSSTQRYGHLNLSLVSALSLKASLKLLCEEIGLENIEAHLRSLGWELAQRVAPLGVKVLGSRSANERAPHLYILTLLHPRWEQHFKKEGFYVSHYRCGVRVSFGFYNNVGDVKELVESIQRGLHSGIPCE</sequence>
<feature type="domain" description="Aminotransferase class V" evidence="2">
    <location>
        <begin position="60"/>
        <end position="353"/>
    </location>
</feature>
<dbReference type="PANTHER" id="PTHR43586:SF8">
    <property type="entry name" value="CYSTEINE DESULFURASE 1, CHLOROPLASTIC"/>
    <property type="match status" value="1"/>
</dbReference>
<dbReference type="Proteomes" id="UP001147695">
    <property type="component" value="Unassembled WGS sequence"/>
</dbReference>
<reference evidence="3" key="1">
    <citation type="submission" date="2022-12" db="EMBL/GenBank/DDBJ databases">
        <authorList>
            <person name="Petersen C."/>
        </authorList>
    </citation>
    <scope>NUCLEOTIDE SEQUENCE</scope>
    <source>
        <strain evidence="3">IBT 35673</strain>
    </source>
</reference>
<dbReference type="GO" id="GO:0016740">
    <property type="term" value="F:transferase activity"/>
    <property type="evidence" value="ECO:0007669"/>
    <property type="project" value="UniProtKB-KW"/>
</dbReference>
<reference evidence="3" key="2">
    <citation type="journal article" date="2023" name="IMA Fungus">
        <title>Comparative genomic study of the Penicillium genus elucidates a diverse pangenome and 15 lateral gene transfer events.</title>
        <authorList>
            <person name="Petersen C."/>
            <person name="Sorensen T."/>
            <person name="Nielsen M.R."/>
            <person name="Sondergaard T.E."/>
            <person name="Sorensen J.L."/>
            <person name="Fitzpatrick D.A."/>
            <person name="Frisvad J.C."/>
            <person name="Nielsen K.L."/>
        </authorList>
    </citation>
    <scope>NUCLEOTIDE SEQUENCE</scope>
    <source>
        <strain evidence="3">IBT 35673</strain>
    </source>
</reference>
<organism evidence="3 4">
    <name type="scientific">Penicillium brevicompactum</name>
    <dbReference type="NCBI Taxonomy" id="5074"/>
    <lineage>
        <taxon>Eukaryota</taxon>
        <taxon>Fungi</taxon>
        <taxon>Dikarya</taxon>
        <taxon>Ascomycota</taxon>
        <taxon>Pezizomycotina</taxon>
        <taxon>Eurotiomycetes</taxon>
        <taxon>Eurotiomycetidae</taxon>
        <taxon>Eurotiales</taxon>
        <taxon>Aspergillaceae</taxon>
        <taxon>Penicillium</taxon>
    </lineage>
</organism>
<accession>A0A9W9R2N1</accession>
<gene>
    <name evidence="3" type="ORF">N7452_001495</name>
</gene>
<keyword evidence="3" id="KW-0808">Transferase</keyword>
<proteinExistence type="predicted"/>
<dbReference type="Pfam" id="PF00266">
    <property type="entry name" value="Aminotran_5"/>
    <property type="match status" value="1"/>
</dbReference>
<name>A0A9W9R2N1_PENBR</name>
<protein>
    <submittedName>
        <fullName evidence="3">PLP-dependent transferase</fullName>
    </submittedName>
</protein>
<dbReference type="EMBL" id="JAPZBQ010000001">
    <property type="protein sequence ID" value="KAJ5352521.1"/>
    <property type="molecule type" value="Genomic_DNA"/>
</dbReference>
<dbReference type="AlphaFoldDB" id="A0A9W9R2N1"/>
<dbReference type="InterPro" id="IPR000192">
    <property type="entry name" value="Aminotrans_V_dom"/>
</dbReference>
<dbReference type="SUPFAM" id="SSF53383">
    <property type="entry name" value="PLP-dependent transferases"/>
    <property type="match status" value="1"/>
</dbReference>
<dbReference type="InterPro" id="IPR015422">
    <property type="entry name" value="PyrdxlP-dep_Trfase_small"/>
</dbReference>
<keyword evidence="1" id="KW-0663">Pyridoxal phosphate</keyword>
<evidence type="ECO:0000256" key="1">
    <source>
        <dbReference type="ARBA" id="ARBA00022898"/>
    </source>
</evidence>
<comment type="caution">
    <text evidence="3">The sequence shown here is derived from an EMBL/GenBank/DDBJ whole genome shotgun (WGS) entry which is preliminary data.</text>
</comment>
<dbReference type="InterPro" id="IPR015424">
    <property type="entry name" value="PyrdxlP-dep_Trfase"/>
</dbReference>
<dbReference type="Gene3D" id="3.90.1150.10">
    <property type="entry name" value="Aspartate Aminotransferase, domain 1"/>
    <property type="match status" value="1"/>
</dbReference>
<evidence type="ECO:0000313" key="3">
    <source>
        <dbReference type="EMBL" id="KAJ5352521.1"/>
    </source>
</evidence>